<evidence type="ECO:0000313" key="1">
    <source>
        <dbReference type="EMBL" id="MDR7088385.1"/>
    </source>
</evidence>
<dbReference type="Gene3D" id="3.10.129.10">
    <property type="entry name" value="Hotdog Thioesterase"/>
    <property type="match status" value="1"/>
</dbReference>
<keyword evidence="2" id="KW-1185">Reference proteome</keyword>
<name>A0ABU1UTB0_9GAMM</name>
<protein>
    <submittedName>
        <fullName evidence="1">Uncharacterized protein (TIGR00369 family)</fullName>
    </submittedName>
</protein>
<comment type="caution">
    <text evidence="1">The sequence shown here is derived from an EMBL/GenBank/DDBJ whole genome shotgun (WGS) entry which is preliminary data.</text>
</comment>
<sequence>MEVQGHIKFTVIERSSDEVISEMPIQPGILNPFGTVNAGATLWLADVNASVLVLAGVDPEKGMKGFPLAININANLLGNNTTGAFVAKSNYVKKGRTVSVVKTTVTDTSGKLIAEVTTSHVQST</sequence>
<evidence type="ECO:0000313" key="2">
    <source>
        <dbReference type="Proteomes" id="UP001253595"/>
    </source>
</evidence>
<dbReference type="SUPFAM" id="SSF54637">
    <property type="entry name" value="Thioesterase/thiol ester dehydrase-isomerase"/>
    <property type="match status" value="1"/>
</dbReference>
<reference evidence="1 2" key="1">
    <citation type="submission" date="2023-07" db="EMBL/GenBank/DDBJ databases">
        <title>Sorghum-associated microbial communities from plants grown in Nebraska, USA.</title>
        <authorList>
            <person name="Schachtman D."/>
        </authorList>
    </citation>
    <scope>NUCLEOTIDE SEQUENCE [LARGE SCALE GENOMIC DNA]</scope>
    <source>
        <strain evidence="1 2">BE190</strain>
    </source>
</reference>
<dbReference type="EMBL" id="JAVDVX010000001">
    <property type="protein sequence ID" value="MDR7088385.1"/>
    <property type="molecule type" value="Genomic_DNA"/>
</dbReference>
<gene>
    <name evidence="1" type="ORF">J2X05_000388</name>
</gene>
<dbReference type="NCBIfam" id="TIGR00369">
    <property type="entry name" value="unchar_dom_1"/>
    <property type="match status" value="1"/>
</dbReference>
<proteinExistence type="predicted"/>
<accession>A0ABU1UTB0</accession>
<dbReference type="CDD" id="cd03443">
    <property type="entry name" value="PaaI_thioesterase"/>
    <property type="match status" value="1"/>
</dbReference>
<dbReference type="InterPro" id="IPR029069">
    <property type="entry name" value="HotDog_dom_sf"/>
</dbReference>
<organism evidence="1 2">
    <name type="scientific">Cellvibrio fibrivorans</name>
    <dbReference type="NCBI Taxonomy" id="126350"/>
    <lineage>
        <taxon>Bacteria</taxon>
        <taxon>Pseudomonadati</taxon>
        <taxon>Pseudomonadota</taxon>
        <taxon>Gammaproteobacteria</taxon>
        <taxon>Cellvibrionales</taxon>
        <taxon>Cellvibrionaceae</taxon>
        <taxon>Cellvibrio</taxon>
    </lineage>
</organism>
<dbReference type="RefSeq" id="WP_310067956.1">
    <property type="nucleotide sequence ID" value="NZ_JAVDVX010000001.1"/>
</dbReference>
<dbReference type="Proteomes" id="UP001253595">
    <property type="component" value="Unassembled WGS sequence"/>
</dbReference>
<dbReference type="InterPro" id="IPR003736">
    <property type="entry name" value="PAAI_dom"/>
</dbReference>